<dbReference type="InterPro" id="IPR023213">
    <property type="entry name" value="CAT-like_dom_sf"/>
</dbReference>
<feature type="region of interest" description="Disordered" evidence="1">
    <location>
        <begin position="386"/>
        <end position="450"/>
    </location>
</feature>
<sequence length="450" mass="49583">MTDEAYPLTFEAESIWISEQLFRQRSPYLETWAQRIEGPLDPEALRRAWEAFVLRHAALRTRFLLEDGGTVQRFAPEPPNEMEREQWPGGELEAVLREAGRRPLDLTRSPYRATLYERSPLDHVLLVQVHHIIVDDVSLSVLNEELGALYTAQVTGEAPALPPLARGPGAYAVAQRAAGVSPAALDFWADYLADVTPLPQLPPYPRPLPPRRGPGTDMVSVVLPAETRKAVRDTARALRTTPHVVFAAAMAMTFSATVEVEDVVLGTPTSRRGAAELDRMFGCLTDLMPLRVHVPRTMSFAEACATTKKNVLTTLRHRQTPYAAISSNLRSAQSLRSSDNLAGSSSSSTTTRASSSSRAAVRARVRRCRLAQVRLVPVRRRVRRRVPRTGRLRDRLLHAGGGRADAGPVGDRGGGGDRRHHGDSGTARRAPRLSRYDAMTLRASPSRAMP</sequence>
<dbReference type="Gene3D" id="3.30.559.30">
    <property type="entry name" value="Nonribosomal peptide synthetase, condensation domain"/>
    <property type="match status" value="1"/>
</dbReference>
<comment type="caution">
    <text evidence="3">The sequence shown here is derived from an EMBL/GenBank/DDBJ whole genome shotgun (WGS) entry which is preliminary data.</text>
</comment>
<evidence type="ECO:0000313" key="3">
    <source>
        <dbReference type="EMBL" id="MEJ8641136.1"/>
    </source>
</evidence>
<accession>A0ABU8U0U6</accession>
<evidence type="ECO:0000256" key="1">
    <source>
        <dbReference type="SAM" id="MobiDB-lite"/>
    </source>
</evidence>
<name>A0ABU8U0U6_9ACTN</name>
<feature type="domain" description="Condensation" evidence="2">
    <location>
        <begin position="4"/>
        <end position="334"/>
    </location>
</feature>
<dbReference type="SUPFAM" id="SSF52777">
    <property type="entry name" value="CoA-dependent acyltransferases"/>
    <property type="match status" value="2"/>
</dbReference>
<dbReference type="InterPro" id="IPR001242">
    <property type="entry name" value="Condensation_dom"/>
</dbReference>
<dbReference type="Gene3D" id="3.30.559.10">
    <property type="entry name" value="Chloramphenicol acetyltransferase-like domain"/>
    <property type="match status" value="1"/>
</dbReference>
<gene>
    <name evidence="3" type="ORF">WKI68_05920</name>
</gene>
<reference evidence="3 4" key="1">
    <citation type="submission" date="2024-03" db="EMBL/GenBank/DDBJ databases">
        <title>Novel Streptomyces species of biotechnological and ecological value are a feature of Machair soil.</title>
        <authorList>
            <person name="Prole J.R."/>
            <person name="Goodfellow M."/>
            <person name="Allenby N."/>
            <person name="Ward A.C."/>
        </authorList>
    </citation>
    <scope>NUCLEOTIDE SEQUENCE [LARGE SCALE GENOMIC DNA]</scope>
    <source>
        <strain evidence="3 4">MS1.HAVA.3</strain>
    </source>
</reference>
<keyword evidence="4" id="KW-1185">Reference proteome</keyword>
<proteinExistence type="predicted"/>
<protein>
    <submittedName>
        <fullName evidence="3">Condensation domain-containing protein</fullName>
    </submittedName>
</protein>
<evidence type="ECO:0000259" key="2">
    <source>
        <dbReference type="Pfam" id="PF00668"/>
    </source>
</evidence>
<dbReference type="EMBL" id="JBBKAM010000002">
    <property type="protein sequence ID" value="MEJ8641136.1"/>
    <property type="molecule type" value="Genomic_DNA"/>
</dbReference>
<feature type="compositionally biased region" description="Basic and acidic residues" evidence="1">
    <location>
        <begin position="414"/>
        <end position="423"/>
    </location>
</feature>
<dbReference type="Pfam" id="PF00668">
    <property type="entry name" value="Condensation"/>
    <property type="match status" value="1"/>
</dbReference>
<dbReference type="Proteomes" id="UP001382904">
    <property type="component" value="Unassembled WGS sequence"/>
</dbReference>
<dbReference type="PANTHER" id="PTHR45527:SF1">
    <property type="entry name" value="FATTY ACID SYNTHASE"/>
    <property type="match status" value="1"/>
</dbReference>
<evidence type="ECO:0000313" key="4">
    <source>
        <dbReference type="Proteomes" id="UP001382904"/>
    </source>
</evidence>
<dbReference type="PANTHER" id="PTHR45527">
    <property type="entry name" value="NONRIBOSOMAL PEPTIDE SYNTHETASE"/>
    <property type="match status" value="1"/>
</dbReference>
<feature type="compositionally biased region" description="Low complexity" evidence="1">
    <location>
        <begin position="334"/>
        <end position="360"/>
    </location>
</feature>
<feature type="region of interest" description="Disordered" evidence="1">
    <location>
        <begin position="334"/>
        <end position="363"/>
    </location>
</feature>
<organism evidence="3 4">
    <name type="scientific">Streptomyces caledonius</name>
    <dbReference type="NCBI Taxonomy" id="3134107"/>
    <lineage>
        <taxon>Bacteria</taxon>
        <taxon>Bacillati</taxon>
        <taxon>Actinomycetota</taxon>
        <taxon>Actinomycetes</taxon>
        <taxon>Kitasatosporales</taxon>
        <taxon>Streptomycetaceae</taxon>
        <taxon>Streptomyces</taxon>
    </lineage>
</organism>